<accession>A0A939KQD9</accession>
<dbReference type="EMBL" id="JAFVMH010000003">
    <property type="protein sequence ID" value="MBO1325254.1"/>
    <property type="molecule type" value="Genomic_DNA"/>
</dbReference>
<keyword evidence="3" id="KW-1185">Reference proteome</keyword>
<dbReference type="InterPro" id="IPR017792">
    <property type="entry name" value="UAAP1"/>
</dbReference>
<dbReference type="Pfam" id="PF09347">
    <property type="entry name" value="DUF1989"/>
    <property type="match status" value="1"/>
</dbReference>
<evidence type="ECO:0000313" key="3">
    <source>
        <dbReference type="Proteomes" id="UP000664073"/>
    </source>
</evidence>
<comment type="caution">
    <text evidence="2">The sequence shown here is derived from an EMBL/GenBank/DDBJ whole genome shotgun (WGS) entry which is preliminary data.</text>
</comment>
<evidence type="ECO:0000313" key="2">
    <source>
        <dbReference type="EMBL" id="MBO1325254.1"/>
    </source>
</evidence>
<protein>
    <submittedName>
        <fullName evidence="2">DUF1989 domain-containing protein</fullName>
    </submittedName>
</protein>
<gene>
    <name evidence="2" type="ORF">J2D77_08855</name>
</gene>
<organism evidence="2 3">
    <name type="scientific">Acetobacter garciniae</name>
    <dbReference type="NCBI Taxonomy" id="2817435"/>
    <lineage>
        <taxon>Bacteria</taxon>
        <taxon>Pseudomonadati</taxon>
        <taxon>Pseudomonadota</taxon>
        <taxon>Alphaproteobacteria</taxon>
        <taxon>Acetobacterales</taxon>
        <taxon>Acetobacteraceae</taxon>
        <taxon>Acetobacter</taxon>
    </lineage>
</organism>
<reference evidence="2" key="1">
    <citation type="submission" date="2021-03" db="EMBL/GenBank/DDBJ databases">
        <title>The complete genome sequence of Acetobacter sp. TBRC 12339.</title>
        <authorList>
            <person name="Charoenyingcharoen P."/>
            <person name="Yukphan P."/>
        </authorList>
    </citation>
    <scope>NUCLEOTIDE SEQUENCE</scope>
    <source>
        <strain evidence="2">TBRC 12339</strain>
    </source>
</reference>
<dbReference type="AlphaFoldDB" id="A0A939KQD9"/>
<evidence type="ECO:0000259" key="1">
    <source>
        <dbReference type="Pfam" id="PF09347"/>
    </source>
</evidence>
<dbReference type="PANTHER" id="PTHR31527:SF0">
    <property type="entry name" value="RE64534P"/>
    <property type="match status" value="1"/>
</dbReference>
<dbReference type="RefSeq" id="WP_207845897.1">
    <property type="nucleotide sequence ID" value="NZ_JAFVMH010000003.1"/>
</dbReference>
<name>A0A939KQD9_9PROT</name>
<feature type="domain" description="DUF1989" evidence="1">
    <location>
        <begin position="48"/>
        <end position="211"/>
    </location>
</feature>
<dbReference type="InterPro" id="IPR018959">
    <property type="entry name" value="DUF1989"/>
</dbReference>
<dbReference type="Proteomes" id="UP000664073">
    <property type="component" value="Unassembled WGS sequence"/>
</dbReference>
<dbReference type="NCBIfam" id="TIGR03425">
    <property type="entry name" value="urea_degr_2"/>
    <property type="match status" value="1"/>
</dbReference>
<dbReference type="PANTHER" id="PTHR31527">
    <property type="entry name" value="RE64534P"/>
    <property type="match status" value="1"/>
</dbReference>
<proteinExistence type="predicted"/>
<sequence length="267" mass="29702">MQLDAQSPEWYRARYEQMRERARQADRQPRPAHRPVPMDETAVLARENVAGGWYWSTYLPRGQALRLVNTAGNHGVAVMLWNANDVSERYNPADTIKQQWTTRITAGHVLLSDMERVLASVLNDSCGHCDTLVGGSSPDSNARNFGDARLRNTRDNMRLIVGKHGMDVRDIPVCISFFSHVQVDGDGRFSWVEGGVRAGDHVDLRAEMNLLVGVSNCPHPFSSHTTYNPGPIEVVRWQAPPPGAGDPRALAGEEMRRAFDATDALFA</sequence>